<dbReference type="InterPro" id="IPR036869">
    <property type="entry name" value="J_dom_sf"/>
</dbReference>
<feature type="transmembrane region" description="Helical" evidence="7">
    <location>
        <begin position="224"/>
        <end position="247"/>
    </location>
</feature>
<dbReference type="PROSITE" id="PS00636">
    <property type="entry name" value="DNAJ_1"/>
    <property type="match status" value="1"/>
</dbReference>
<feature type="domain" description="J" evidence="8">
    <location>
        <begin position="101"/>
        <end position="165"/>
    </location>
</feature>
<reference evidence="10" key="1">
    <citation type="submission" date="2023-11" db="UniProtKB">
        <authorList>
            <consortium name="WormBaseParasite"/>
        </authorList>
    </citation>
    <scope>IDENTIFICATION</scope>
</reference>
<evidence type="ECO:0000256" key="5">
    <source>
        <dbReference type="ARBA" id="ARBA00023136"/>
    </source>
</evidence>
<dbReference type="WBParaSite" id="SMRG1_10050.1">
    <property type="protein sequence ID" value="SMRG1_10050.1"/>
    <property type="gene ID" value="SMRG1_10050"/>
</dbReference>
<sequence length="349" mass="40841">MNANKDEAQKCVSIARKHLVTGDRNGAKKFVLKAMKLDPSINIEGLEFLVRPRSRSSSTKKGTQENEGSDSGAESTGNKQPDKEFTKTQIDSLRKVLACKNYYEILGVSRTASDEEIKKAFKLHALKFHPDKNRAPGAAEAFKKIKKAYEVLIDPEKRQRYDQYGAEEEQIRSPQVHRHGDTFFQYDADVFTMFFNGGFPFSQVYRDHRHRPHRSRESERESNYFVYVQLIPLIILFGLSFFSNLFVKDPYFSLTKSNKYYMERHTGTHKIPYFVKKTFEQDFSGNIIHLESQVEEEYISNLRFRCYREKDYKENLLFRARYYGDDASYDRAMQLHMPNCDRLSEILAT</sequence>
<dbReference type="PROSITE" id="PS50076">
    <property type="entry name" value="DNAJ_2"/>
    <property type="match status" value="1"/>
</dbReference>
<evidence type="ECO:0000313" key="10">
    <source>
        <dbReference type="WBParaSite" id="SMRG1_10050.1"/>
    </source>
</evidence>
<evidence type="ECO:0000259" key="8">
    <source>
        <dbReference type="PROSITE" id="PS50076"/>
    </source>
</evidence>
<accession>A0AA84Z683</accession>
<name>A0AA84Z683_9TREM</name>
<evidence type="ECO:0000256" key="1">
    <source>
        <dbReference type="ARBA" id="ARBA00004389"/>
    </source>
</evidence>
<proteinExistence type="predicted"/>
<keyword evidence="2 7" id="KW-0812">Transmembrane</keyword>
<dbReference type="PRINTS" id="PR00625">
    <property type="entry name" value="JDOMAIN"/>
</dbReference>
<evidence type="ECO:0000256" key="6">
    <source>
        <dbReference type="SAM" id="MobiDB-lite"/>
    </source>
</evidence>
<evidence type="ECO:0000256" key="2">
    <source>
        <dbReference type="ARBA" id="ARBA00022692"/>
    </source>
</evidence>
<dbReference type="AlphaFoldDB" id="A0AA84Z683"/>
<dbReference type="Proteomes" id="UP000050790">
    <property type="component" value="Unassembled WGS sequence"/>
</dbReference>
<organism evidence="9 10">
    <name type="scientific">Schistosoma margrebowiei</name>
    <dbReference type="NCBI Taxonomy" id="48269"/>
    <lineage>
        <taxon>Eukaryota</taxon>
        <taxon>Metazoa</taxon>
        <taxon>Spiralia</taxon>
        <taxon>Lophotrochozoa</taxon>
        <taxon>Platyhelminthes</taxon>
        <taxon>Trematoda</taxon>
        <taxon>Digenea</taxon>
        <taxon>Strigeidida</taxon>
        <taxon>Schistosomatoidea</taxon>
        <taxon>Schistosomatidae</taxon>
        <taxon>Schistosoma</taxon>
    </lineage>
</organism>
<dbReference type="SUPFAM" id="SSF46565">
    <property type="entry name" value="Chaperone J-domain"/>
    <property type="match status" value="1"/>
</dbReference>
<evidence type="ECO:0000256" key="4">
    <source>
        <dbReference type="ARBA" id="ARBA00022989"/>
    </source>
</evidence>
<keyword evidence="4 7" id="KW-1133">Transmembrane helix</keyword>
<dbReference type="InterPro" id="IPR018253">
    <property type="entry name" value="DnaJ_domain_CS"/>
</dbReference>
<dbReference type="Pfam" id="PF09320">
    <property type="entry name" value="DUF1977"/>
    <property type="match status" value="1"/>
</dbReference>
<evidence type="ECO:0000256" key="3">
    <source>
        <dbReference type="ARBA" id="ARBA00022824"/>
    </source>
</evidence>
<dbReference type="CDD" id="cd06257">
    <property type="entry name" value="DnaJ"/>
    <property type="match status" value="1"/>
</dbReference>
<dbReference type="PANTHER" id="PTHR43908:SF3">
    <property type="entry name" value="AT29763P-RELATED"/>
    <property type="match status" value="1"/>
</dbReference>
<evidence type="ECO:0000256" key="7">
    <source>
        <dbReference type="SAM" id="Phobius"/>
    </source>
</evidence>
<evidence type="ECO:0000313" key="9">
    <source>
        <dbReference type="Proteomes" id="UP000050790"/>
    </source>
</evidence>
<dbReference type="InterPro" id="IPR051100">
    <property type="entry name" value="DnaJ_subfamily_B/C"/>
</dbReference>
<dbReference type="PANTHER" id="PTHR43908">
    <property type="entry name" value="AT29763P-RELATED"/>
    <property type="match status" value="1"/>
</dbReference>
<dbReference type="InterPro" id="IPR015399">
    <property type="entry name" value="DUF1977_DnaJ-like"/>
</dbReference>
<dbReference type="Pfam" id="PF00226">
    <property type="entry name" value="DnaJ"/>
    <property type="match status" value="1"/>
</dbReference>
<comment type="subcellular location">
    <subcellularLocation>
        <location evidence="1">Endoplasmic reticulum membrane</location>
        <topology evidence="1">Single-pass membrane protein</topology>
    </subcellularLocation>
</comment>
<dbReference type="GO" id="GO:0005789">
    <property type="term" value="C:endoplasmic reticulum membrane"/>
    <property type="evidence" value="ECO:0007669"/>
    <property type="project" value="UniProtKB-SubCell"/>
</dbReference>
<keyword evidence="3" id="KW-0256">Endoplasmic reticulum</keyword>
<keyword evidence="5 7" id="KW-0472">Membrane</keyword>
<dbReference type="InterPro" id="IPR001623">
    <property type="entry name" value="DnaJ_domain"/>
</dbReference>
<protein>
    <recommendedName>
        <fullName evidence="8">J domain-containing protein</fullName>
    </recommendedName>
</protein>
<dbReference type="GO" id="GO:0071218">
    <property type="term" value="P:cellular response to misfolded protein"/>
    <property type="evidence" value="ECO:0007669"/>
    <property type="project" value="TreeGrafter"/>
</dbReference>
<feature type="region of interest" description="Disordered" evidence="6">
    <location>
        <begin position="53"/>
        <end position="87"/>
    </location>
</feature>
<dbReference type="GO" id="GO:0030544">
    <property type="term" value="F:Hsp70 protein binding"/>
    <property type="evidence" value="ECO:0007669"/>
    <property type="project" value="TreeGrafter"/>
</dbReference>
<dbReference type="SMART" id="SM00271">
    <property type="entry name" value="DnaJ"/>
    <property type="match status" value="1"/>
</dbReference>
<dbReference type="Gene3D" id="1.10.287.110">
    <property type="entry name" value="DnaJ domain"/>
    <property type="match status" value="1"/>
</dbReference>